<feature type="compositionally biased region" description="Basic residues" evidence="1">
    <location>
        <begin position="149"/>
        <end position="161"/>
    </location>
</feature>
<feature type="domain" description="Small acidic protein-like" evidence="2">
    <location>
        <begin position="541"/>
        <end position="642"/>
    </location>
</feature>
<dbReference type="RefSeq" id="XP_019641904.1">
    <property type="nucleotide sequence ID" value="XM_019786345.1"/>
</dbReference>
<feature type="compositionally biased region" description="Basic and acidic residues" evidence="1">
    <location>
        <begin position="379"/>
        <end position="389"/>
    </location>
</feature>
<dbReference type="KEGG" id="bbel:109483349"/>
<gene>
    <name evidence="4" type="primary">LOC109483349</name>
</gene>
<sequence>MGKKKVLDQDCEMKVDKKEKKTKQAVCDNGAEKAVQKSSSHEKKKKKKDKQVESPTQHDKKGGTKQDKKSKKRKAVEDVIIIEDEAMKKSPSSKKKKKKQDTQVEAVLSTKGDSPLTDEIKPKKSKKRTETEDVTVFEHAGIQEELAKKTKKASRKERKKEKSSAAVEEGDKTKKSKKSTKKKKGKDATVVDDDEPSSKIKEADPSVVAESLETPDGLQNGSDAKQKKKSRKRKSTEDKVENAEVEGESQETSTKKRKKEKEKQSLSHSEDGTTHAKDEGGKSKKKKKKQKDDKPHSVGDVEKLDKTERKKQKEKNLKKSESTSDTERPKKKKKKKLELSDSMEKKPQKADIKDSMINSKSTSKTDVKSEKKAKKRKYKEIEEVKEDKQPSSSEPKAKKDKKKEKKKNTKGNAENKEHVNSAASLITVKQEVNEEKVPSKRKRKSSESWDYGKYTNNGKTKQYGSVEYTNVGFNYDNSGDDNVTVVSVKEGNPDGLGELEREKRRELQKEVETVTGKREDEQKEKIKGTESPTPIVKTGQWSTASLGSVERQQKFFRLLGGMKSTPDKDNQSSAAKKTPLGHNQSPFSFKKSTSQSNFSSGSPHSRMAMDKSEESSVNKMLETQFQTAMDRKVTKGKVSGLGYIAQEDPKTKSFFIDKNASKSIKFDD</sequence>
<dbReference type="AlphaFoldDB" id="A0A6P5A6L1"/>
<feature type="compositionally biased region" description="Basic and acidic residues" evidence="1">
    <location>
        <begin position="50"/>
        <end position="67"/>
    </location>
</feature>
<feature type="compositionally biased region" description="Basic and acidic residues" evidence="1">
    <location>
        <begin position="30"/>
        <end position="41"/>
    </location>
</feature>
<organism evidence="3 4">
    <name type="scientific">Branchiostoma belcheri</name>
    <name type="common">Amphioxus</name>
    <dbReference type="NCBI Taxonomy" id="7741"/>
    <lineage>
        <taxon>Eukaryota</taxon>
        <taxon>Metazoa</taxon>
        <taxon>Chordata</taxon>
        <taxon>Cephalochordata</taxon>
        <taxon>Leptocardii</taxon>
        <taxon>Amphioxiformes</taxon>
        <taxon>Branchiostomatidae</taxon>
        <taxon>Branchiostoma</taxon>
    </lineage>
</organism>
<accession>A0A6P5A6L1</accession>
<evidence type="ECO:0000256" key="1">
    <source>
        <dbReference type="SAM" id="MobiDB-lite"/>
    </source>
</evidence>
<dbReference type="Pfam" id="PF15477">
    <property type="entry name" value="SMAP"/>
    <property type="match status" value="1"/>
</dbReference>
<feature type="compositionally biased region" description="Basic and acidic residues" evidence="1">
    <location>
        <begin position="498"/>
        <end position="528"/>
    </location>
</feature>
<evidence type="ECO:0000313" key="4">
    <source>
        <dbReference type="RefSeq" id="XP_019641904.1"/>
    </source>
</evidence>
<dbReference type="GeneID" id="109483349"/>
<evidence type="ECO:0000259" key="2">
    <source>
        <dbReference type="Pfam" id="PF15477"/>
    </source>
</evidence>
<keyword evidence="3" id="KW-1185">Reference proteome</keyword>
<dbReference type="PANTHER" id="PTHR22426:SF1">
    <property type="entry name" value="LYSINE-RICH NUCLEOLAR PROTEIN 1"/>
    <property type="match status" value="1"/>
</dbReference>
<feature type="region of interest" description="Disordered" evidence="1">
    <location>
        <begin position="557"/>
        <end position="623"/>
    </location>
</feature>
<feature type="compositionally biased region" description="Basic residues" evidence="1">
    <location>
        <begin position="174"/>
        <end position="185"/>
    </location>
</feature>
<feature type="compositionally biased region" description="Basic and acidic residues" evidence="1">
    <location>
        <begin position="1"/>
        <end position="19"/>
    </location>
</feature>
<reference evidence="4" key="1">
    <citation type="submission" date="2025-08" db="UniProtKB">
        <authorList>
            <consortium name="RefSeq"/>
        </authorList>
    </citation>
    <scope>IDENTIFICATION</scope>
    <source>
        <tissue evidence="4">Gonad</tissue>
    </source>
</reference>
<proteinExistence type="predicted"/>
<feature type="compositionally biased region" description="Polar residues" evidence="1">
    <location>
        <begin position="571"/>
        <end position="603"/>
    </location>
</feature>
<feature type="compositionally biased region" description="Basic residues" evidence="1">
    <location>
        <begin position="398"/>
        <end position="409"/>
    </location>
</feature>
<dbReference type="OrthoDB" id="9451331at2759"/>
<name>A0A6P5A6L1_BRABE</name>
<protein>
    <submittedName>
        <fullName evidence="4">Glutamic acid-rich protein-like</fullName>
    </submittedName>
</protein>
<dbReference type="PANTHER" id="PTHR22426">
    <property type="entry name" value="ARGININE_SERINE-RICH COILED-COIL PROTEIN 2"/>
    <property type="match status" value="1"/>
</dbReference>
<feature type="region of interest" description="Disordered" evidence="1">
    <location>
        <begin position="1"/>
        <end position="461"/>
    </location>
</feature>
<feature type="compositionally biased region" description="Basic and acidic residues" evidence="1">
    <location>
        <begin position="314"/>
        <end position="328"/>
    </location>
</feature>
<feature type="region of interest" description="Disordered" evidence="1">
    <location>
        <begin position="487"/>
        <end position="544"/>
    </location>
</feature>
<dbReference type="Proteomes" id="UP000515135">
    <property type="component" value="Unplaced"/>
</dbReference>
<dbReference type="InterPro" id="IPR028124">
    <property type="entry name" value="SMAP_dom"/>
</dbReference>
<feature type="compositionally biased region" description="Basic and acidic residues" evidence="1">
    <location>
        <begin position="607"/>
        <end position="616"/>
    </location>
</feature>
<evidence type="ECO:0000313" key="3">
    <source>
        <dbReference type="Proteomes" id="UP000515135"/>
    </source>
</evidence>
<feature type="compositionally biased region" description="Basic and acidic residues" evidence="1">
    <location>
        <begin position="261"/>
        <end position="282"/>
    </location>
</feature>
<feature type="compositionally biased region" description="Basic and acidic residues" evidence="1">
    <location>
        <begin position="337"/>
        <end position="354"/>
    </location>
</feature>
<feature type="compositionally biased region" description="Basic and acidic residues" evidence="1">
    <location>
        <begin position="290"/>
        <end position="308"/>
    </location>
</feature>